<accession>A0A3M8K9I1</accession>
<organism evidence="2 3">
    <name type="scientific">Corynebacterium alimapuense</name>
    <dbReference type="NCBI Taxonomy" id="1576874"/>
    <lineage>
        <taxon>Bacteria</taxon>
        <taxon>Bacillati</taxon>
        <taxon>Actinomycetota</taxon>
        <taxon>Actinomycetes</taxon>
        <taxon>Mycobacteriales</taxon>
        <taxon>Corynebacteriaceae</taxon>
        <taxon>Corynebacterium</taxon>
    </lineage>
</organism>
<gene>
    <name evidence="2" type="ORF">C5L39_00395</name>
</gene>
<evidence type="ECO:0000256" key="1">
    <source>
        <dbReference type="SAM" id="MobiDB-lite"/>
    </source>
</evidence>
<proteinExistence type="predicted"/>
<dbReference type="OrthoDB" id="4772932at2"/>
<dbReference type="RefSeq" id="WP_123046916.1">
    <property type="nucleotide sequence ID" value="NZ_PTJO01000001.1"/>
</dbReference>
<dbReference type="Proteomes" id="UP000266975">
    <property type="component" value="Unassembled WGS sequence"/>
</dbReference>
<protein>
    <submittedName>
        <fullName evidence="2">Uncharacterized protein</fullName>
    </submittedName>
</protein>
<comment type="caution">
    <text evidence="2">The sequence shown here is derived from an EMBL/GenBank/DDBJ whole genome shotgun (WGS) entry which is preliminary data.</text>
</comment>
<evidence type="ECO:0000313" key="2">
    <source>
        <dbReference type="EMBL" id="RNE49871.1"/>
    </source>
</evidence>
<dbReference type="EMBL" id="PTJO01000001">
    <property type="protein sequence ID" value="RNE49871.1"/>
    <property type="molecule type" value="Genomic_DNA"/>
</dbReference>
<feature type="region of interest" description="Disordered" evidence="1">
    <location>
        <begin position="44"/>
        <end position="95"/>
    </location>
</feature>
<name>A0A3M8K9I1_9CORY</name>
<sequence length="231" mass="24995">MSNRSPRRLPKEIYVRRRIAALVAILVLVGLLSWGMVAFANRSGESTQDESNAASAIATSTTVTSSETSSASSSTSAPSSEETTESEEPATESSTLAAAEAVGCELSDLQIVATSDRSSYDADMQPTFYMTVTNSTSSDCVIDLDEDVLRFEVYHLSDNRRVWADTDCYASVLDGEETFEAEGERSFQAVWSRLGSEEGQCSDREPVEPGAYFVHAVIGDNPSDAHTFNLK</sequence>
<evidence type="ECO:0000313" key="3">
    <source>
        <dbReference type="Proteomes" id="UP000266975"/>
    </source>
</evidence>
<feature type="compositionally biased region" description="Low complexity" evidence="1">
    <location>
        <begin position="50"/>
        <end position="81"/>
    </location>
</feature>
<keyword evidence="3" id="KW-1185">Reference proteome</keyword>
<dbReference type="AlphaFoldDB" id="A0A3M8K9I1"/>
<reference evidence="2 3" key="1">
    <citation type="submission" date="2018-02" db="EMBL/GenBank/DDBJ databases">
        <title>Corynebacterium alimpuense sp. nov., a marine obligate actinomycete isolated from sediments of Valparaiso bay, Chile.</title>
        <authorList>
            <person name="Claverias F."/>
            <person name="Gonzales-Siles L."/>
            <person name="Salva-Serra F."/>
            <person name="Inganaes E."/>
            <person name="Molin K."/>
            <person name="Cumsille A."/>
            <person name="Undabarrena A."/>
            <person name="Couve E."/>
            <person name="Moore E.R.B."/>
            <person name="Gomila M."/>
            <person name="Camara B."/>
        </authorList>
    </citation>
    <scope>NUCLEOTIDE SEQUENCE [LARGE SCALE GENOMIC DNA]</scope>
    <source>
        <strain evidence="2 3">CCUG 69366</strain>
    </source>
</reference>